<keyword evidence="4" id="KW-1185">Reference proteome</keyword>
<dbReference type="InterPro" id="IPR002921">
    <property type="entry name" value="Fungal_lipase-type"/>
</dbReference>
<feature type="domain" description="Fungal lipase-type" evidence="2">
    <location>
        <begin position="409"/>
        <end position="482"/>
    </location>
</feature>
<organism evidence="3 4">
    <name type="scientific">Brassica napus</name>
    <name type="common">Rape</name>
    <dbReference type="NCBI Taxonomy" id="3708"/>
    <lineage>
        <taxon>Eukaryota</taxon>
        <taxon>Viridiplantae</taxon>
        <taxon>Streptophyta</taxon>
        <taxon>Embryophyta</taxon>
        <taxon>Tracheophyta</taxon>
        <taxon>Spermatophyta</taxon>
        <taxon>Magnoliopsida</taxon>
        <taxon>eudicotyledons</taxon>
        <taxon>Gunneridae</taxon>
        <taxon>Pentapetalae</taxon>
        <taxon>rosids</taxon>
        <taxon>malvids</taxon>
        <taxon>Brassicales</taxon>
        <taxon>Brassicaceae</taxon>
        <taxon>Brassiceae</taxon>
        <taxon>Brassica</taxon>
    </lineage>
</organism>
<evidence type="ECO:0000313" key="4">
    <source>
        <dbReference type="Proteomes" id="UP000824890"/>
    </source>
</evidence>
<protein>
    <recommendedName>
        <fullName evidence="2">Fungal lipase-type domain-containing protein</fullName>
    </recommendedName>
</protein>
<name>A0ABQ8BV69_BRANA</name>
<dbReference type="Gene3D" id="3.40.50.1820">
    <property type="entry name" value="alpha/beta hydrolase"/>
    <property type="match status" value="2"/>
</dbReference>
<keyword evidence="1" id="KW-0378">Hydrolase</keyword>
<dbReference type="EMBL" id="JAGKQM010000009">
    <property type="protein sequence ID" value="KAH0908712.1"/>
    <property type="molecule type" value="Genomic_DNA"/>
</dbReference>
<evidence type="ECO:0000256" key="1">
    <source>
        <dbReference type="ARBA" id="ARBA00022801"/>
    </source>
</evidence>
<sequence length="622" mass="70015">MMLNSYHRTIVTSSLIQGVYLLQREKQKKVNSQSYLWWESFGFSLVKQLINEDDDSIYGAVFEYNTNNPHSGMPPRSVVAFRGTLLKSKTWLSDVEGGIQCFFNNLNKGSRFQQAIQAVQTVLEKNTTETTSVWLAGHSLGAGIALMVGKTLAKNGVPLKTFAFNPPILSIPLEKLPVIDMVKGMFRFTESTQDDDPRVAAWTPYLYVNPSDGFCSECINILKYKIFMALIGLGKFESIGAAISFRCLTFGIESGEPIQLLSSAVMLVNKKKSDDETTNVLMKPWYKFKKAHGLEQWWEPNPAWDCHSFRSSEPLALLNSYHRTIVTSSLIQGVYLLQREKQKKVNSQSYLWWESFGFSLVKQLINEDDDSIYGAVFEYNTNNPHSGMPPRSVVAFRGTLLKSKTWLSDVEGGIQCFFNNLNKGSRFQQAIQAVQTVLEKNTTETTSVWLAGHSLGAGIALMVGKTLAKNGVPLKTFAFNPPILSIPLEKLPVIDMTQDDDPRVAAWTPYLYVNPSDGFCSECINILKYKIFMALIGLGKFESIGAAVSFRCLTFGIESGEPIQLLSSAVMLVNKKKSDDETTNVLMKPWYKFKKAHGLEQWWEPNPAWDCHRFRSSEPRMD</sequence>
<evidence type="ECO:0000313" key="3">
    <source>
        <dbReference type="EMBL" id="KAH0908712.1"/>
    </source>
</evidence>
<reference evidence="3 4" key="1">
    <citation type="submission" date="2021-05" db="EMBL/GenBank/DDBJ databases">
        <title>Genome Assembly of Synthetic Allotetraploid Brassica napus Reveals Homoeologous Exchanges between Subgenomes.</title>
        <authorList>
            <person name="Davis J.T."/>
        </authorList>
    </citation>
    <scope>NUCLEOTIDE SEQUENCE [LARGE SCALE GENOMIC DNA]</scope>
    <source>
        <strain evidence="4">cv. Da-Ae</strain>
        <tissue evidence="3">Seedling</tissue>
    </source>
</reference>
<dbReference type="Pfam" id="PF01764">
    <property type="entry name" value="Lipase_3"/>
    <property type="match status" value="2"/>
</dbReference>
<comment type="caution">
    <text evidence="3">The sequence shown here is derived from an EMBL/GenBank/DDBJ whole genome shotgun (WGS) entry which is preliminary data.</text>
</comment>
<dbReference type="SUPFAM" id="SSF53474">
    <property type="entry name" value="alpha/beta-Hydrolases"/>
    <property type="match status" value="2"/>
</dbReference>
<dbReference type="PANTHER" id="PTHR31479:SF14">
    <property type="entry name" value="GB|AAD29063.1"/>
    <property type="match status" value="1"/>
</dbReference>
<feature type="domain" description="Fungal lipase-type" evidence="2">
    <location>
        <begin position="94"/>
        <end position="167"/>
    </location>
</feature>
<gene>
    <name evidence="3" type="ORF">HID58_032033</name>
</gene>
<dbReference type="InterPro" id="IPR029058">
    <property type="entry name" value="AB_hydrolase_fold"/>
</dbReference>
<dbReference type="PANTHER" id="PTHR31479">
    <property type="entry name" value="ALPHA/BETA-HYDROLASES SUPERFAMILY PROTEIN"/>
    <property type="match status" value="1"/>
</dbReference>
<proteinExistence type="predicted"/>
<accession>A0ABQ8BV69</accession>
<dbReference type="Proteomes" id="UP000824890">
    <property type="component" value="Unassembled WGS sequence"/>
</dbReference>
<evidence type="ECO:0000259" key="2">
    <source>
        <dbReference type="Pfam" id="PF01764"/>
    </source>
</evidence>